<evidence type="ECO:0000313" key="2">
    <source>
        <dbReference type="EMBL" id="KAK0424651.1"/>
    </source>
</evidence>
<protein>
    <submittedName>
        <fullName evidence="2">Uncharacterized protein</fullName>
    </submittedName>
</protein>
<feature type="compositionally biased region" description="Polar residues" evidence="1">
    <location>
        <begin position="37"/>
        <end position="50"/>
    </location>
</feature>
<keyword evidence="3" id="KW-1185">Reference proteome</keyword>
<gene>
    <name evidence="2" type="ORF">QR680_008771</name>
</gene>
<dbReference type="AlphaFoldDB" id="A0AA39M7M9"/>
<comment type="caution">
    <text evidence="2">The sequence shown here is derived from an EMBL/GenBank/DDBJ whole genome shotgun (WGS) entry which is preliminary data.</text>
</comment>
<accession>A0AA39M7M9</accession>
<dbReference type="EMBL" id="JAUCMV010000001">
    <property type="protein sequence ID" value="KAK0424651.1"/>
    <property type="molecule type" value="Genomic_DNA"/>
</dbReference>
<reference evidence="2" key="1">
    <citation type="submission" date="2023-06" db="EMBL/GenBank/DDBJ databases">
        <title>Genomic analysis of the entomopathogenic nematode Steinernema hermaphroditum.</title>
        <authorList>
            <person name="Schwarz E.M."/>
            <person name="Heppert J.K."/>
            <person name="Baniya A."/>
            <person name="Schwartz H.T."/>
            <person name="Tan C.-H."/>
            <person name="Antoshechkin I."/>
            <person name="Sternberg P.W."/>
            <person name="Goodrich-Blair H."/>
            <person name="Dillman A.R."/>
        </authorList>
    </citation>
    <scope>NUCLEOTIDE SEQUENCE</scope>
    <source>
        <strain evidence="2">PS9179</strain>
        <tissue evidence="2">Whole animal</tissue>
    </source>
</reference>
<sequence length="106" mass="11533">MGGCCSSSRKHRNSRGPRRVSRGCKKVNPPKQRRASPKSSASGSHMSDISATKGDCRKGAPKPKQAGLAILPPPKPSQTAPERKTQPPRLRITHDEKLDHCSLEDE</sequence>
<dbReference type="Proteomes" id="UP001175271">
    <property type="component" value="Unassembled WGS sequence"/>
</dbReference>
<feature type="compositionally biased region" description="Basic residues" evidence="1">
    <location>
        <begin position="8"/>
        <end position="25"/>
    </location>
</feature>
<proteinExistence type="predicted"/>
<feature type="region of interest" description="Disordered" evidence="1">
    <location>
        <begin position="1"/>
        <end position="106"/>
    </location>
</feature>
<evidence type="ECO:0000256" key="1">
    <source>
        <dbReference type="SAM" id="MobiDB-lite"/>
    </source>
</evidence>
<evidence type="ECO:0000313" key="3">
    <source>
        <dbReference type="Proteomes" id="UP001175271"/>
    </source>
</evidence>
<name>A0AA39M7M9_9BILA</name>
<organism evidence="2 3">
    <name type="scientific">Steinernema hermaphroditum</name>
    <dbReference type="NCBI Taxonomy" id="289476"/>
    <lineage>
        <taxon>Eukaryota</taxon>
        <taxon>Metazoa</taxon>
        <taxon>Ecdysozoa</taxon>
        <taxon>Nematoda</taxon>
        <taxon>Chromadorea</taxon>
        <taxon>Rhabditida</taxon>
        <taxon>Tylenchina</taxon>
        <taxon>Panagrolaimomorpha</taxon>
        <taxon>Strongyloidoidea</taxon>
        <taxon>Steinernematidae</taxon>
        <taxon>Steinernema</taxon>
    </lineage>
</organism>
<feature type="compositionally biased region" description="Basic and acidic residues" evidence="1">
    <location>
        <begin position="92"/>
        <end position="106"/>
    </location>
</feature>